<proteinExistence type="predicted"/>
<comment type="caution">
    <text evidence="1">The sequence shown here is derived from an EMBL/GenBank/DDBJ whole genome shotgun (WGS) entry which is preliminary data.</text>
</comment>
<keyword evidence="2" id="KW-1185">Reference proteome</keyword>
<reference evidence="1" key="1">
    <citation type="submission" date="2021-03" db="EMBL/GenBank/DDBJ databases">
        <title>Evolutionary priming and transition to the ectomycorrhizal habit in an iconic lineage of mushroom-forming fungi: is preadaptation a requirement?</title>
        <authorList>
            <consortium name="DOE Joint Genome Institute"/>
            <person name="Looney B.P."/>
            <person name="Miyauchi S."/>
            <person name="Morin E."/>
            <person name="Drula E."/>
            <person name="Courty P.E."/>
            <person name="Chicoki N."/>
            <person name="Fauchery L."/>
            <person name="Kohler A."/>
            <person name="Kuo A."/>
            <person name="LaButti K."/>
            <person name="Pangilinan J."/>
            <person name="Lipzen A."/>
            <person name="Riley R."/>
            <person name="Andreopoulos W."/>
            <person name="He G."/>
            <person name="Johnson J."/>
            <person name="Barry K.W."/>
            <person name="Grigoriev I.V."/>
            <person name="Nagy L."/>
            <person name="Hibbett D."/>
            <person name="Henrissat B."/>
            <person name="Matheny P.B."/>
            <person name="Labbe J."/>
            <person name="Martin A.F."/>
        </authorList>
    </citation>
    <scope>NUCLEOTIDE SEQUENCE</scope>
    <source>
        <strain evidence="1">BPL698</strain>
    </source>
</reference>
<protein>
    <submittedName>
        <fullName evidence="1">Phosphatase regulatory subunit-domain-containing protein</fullName>
    </submittedName>
</protein>
<dbReference type="EMBL" id="JAGFNK010000078">
    <property type="protein sequence ID" value="KAI9508814.1"/>
    <property type="molecule type" value="Genomic_DNA"/>
</dbReference>
<accession>A0ACC0UCL9</accession>
<evidence type="ECO:0000313" key="1">
    <source>
        <dbReference type="EMBL" id="KAI9508814.1"/>
    </source>
</evidence>
<evidence type="ECO:0000313" key="2">
    <source>
        <dbReference type="Proteomes" id="UP001207468"/>
    </source>
</evidence>
<dbReference type="Proteomes" id="UP001207468">
    <property type="component" value="Unassembled WGS sequence"/>
</dbReference>
<sequence>MTSTLLATHNYPSPRNIHYLGNSSTAPLPLTPRRLASANSTRNVHPLIEPPSPHSGVIFTRASPPTTPDSSNSASAPVHVLPPTPPSATQARPSSTVSFPLASPASPSEWANQPLPPRRFRTRRFPAIRPPEQSTPTPANGGFIDDTPSASRIGAAVILSRNLSDSHVDALAAAAVGRADPSSLLLRKKSGEPLKSSLKAKRAPARGSLTVITDPVGLSSSKSAPATPAHKGVRFHSQLEQVKLFLAEQKPLAVSRDGSPTDTSGTDSEFPSFIYAGDDDFKERPLIMHRIDMPTTRPLVEDARDVAVENVDLTGTTIEGVVRVRNIAFEKWIAVRFTLDNWQTTSEVTARYKESFLDGTIDRFVFSIKLADVLARAEEKTLFLAVRYSVAGREIWDNNNGRNYQVRVGHEKPLKPNKEAVVEKSRGSLRPNDIADLRRQLEQVVKLGRPSGTIGGLLAQHSRRRWGSPSPTPSPPPRDATPTFKSEGSLAARYDFAASLRTPWRAPSAPMTPSHSRTNTYPTTRPNSVPWPQSARASCGSPRDTAEASSYFPDRDSDHDRESEDGITIVPSLRRINSGSGPRNHTRGGAIELSDAPSVKRTPPTSPFGSPALPSVPLPTPTPTSSHSQIPPYARFSSFPPHSAPKPRLQAPGWVPGVSEDSTPSITSSSSSRSPSPSPSLSPAEPVSPTRLVHPGLDMDEKGDSPNLFLDYHNFVSRFCFYTGSGPDPAHGHPDFIPRAHSASSIEEFLSAGHSPPLGGSPYHPSSPFATPRAHGRGPAAASDDELQRSGSATPTGPTIRRFPPTTPTPLLF</sequence>
<gene>
    <name evidence="1" type="ORF">F5148DRAFT_837259</name>
</gene>
<organism evidence="1 2">
    <name type="scientific">Russula earlei</name>
    <dbReference type="NCBI Taxonomy" id="71964"/>
    <lineage>
        <taxon>Eukaryota</taxon>
        <taxon>Fungi</taxon>
        <taxon>Dikarya</taxon>
        <taxon>Basidiomycota</taxon>
        <taxon>Agaricomycotina</taxon>
        <taxon>Agaricomycetes</taxon>
        <taxon>Russulales</taxon>
        <taxon>Russulaceae</taxon>
        <taxon>Russula</taxon>
    </lineage>
</organism>
<name>A0ACC0UCL9_9AGAM</name>